<accession>A0ABU3N9P1</accession>
<dbReference type="InterPro" id="IPR031330">
    <property type="entry name" value="Gly_Hdrlase_35_cat"/>
</dbReference>
<evidence type="ECO:0000256" key="5">
    <source>
        <dbReference type="ARBA" id="ARBA00022801"/>
    </source>
</evidence>
<feature type="chain" id="PRO_5045884356" description="beta-galactosidase" evidence="9">
    <location>
        <begin position="38"/>
        <end position="1016"/>
    </location>
</feature>
<dbReference type="InterPro" id="IPR025972">
    <property type="entry name" value="BetaGal_dom3"/>
</dbReference>
<dbReference type="Gene3D" id="3.20.20.80">
    <property type="entry name" value="Glycosidases"/>
    <property type="match status" value="1"/>
</dbReference>
<dbReference type="PANTHER" id="PTHR23421">
    <property type="entry name" value="BETA-GALACTOSIDASE RELATED"/>
    <property type="match status" value="1"/>
</dbReference>
<keyword evidence="4 9" id="KW-0732">Signal</keyword>
<sequence length="1016" mass="109466">MGRKKERPFDKLRANGAGWIRAGLLAASALLAAPALGQEAKPTANFAAPVKSFGRVSYDARSLMIDGKRVIIWSSEMHAFRLPSPDLWRDVLQKMKASGFNTVAFYFDWGFHSPKKGVYDFSGIRDIDRLLTMAEKEGLWVITRAGPYVNAELTRGGFPGWLVNQRGRARTDDPEYMAAADEWLTRVNAIIARHQINGDGKGHRGNVILHQIENELALTTPAQRRYMDHLYAKARADGINVPTFHNDQGRNGYWVPEDSKVEKTVAGPNDLYAFDGYPGGTCTVAGKPTRGSAAPDWGWYGPGGARGGASASPNTPGFLAEFGGGWFDYWGSNGGYECNAIQRGKRFQRVFYGTNLANGISIQSFYMGFGGTSWGWLPAPVVFTSYDYGAALSEAREIRPKAEELKQLGGLIAAVPDLAGMIPAGQPDISSDKIQVYHNKSPETDARFLLVTHKPSNAQTSDRFTVTADLPDGRYTLPLQLDGFDAKWLLAGVSLGGQRLVYSTSELQTLIRQDGRDVALIYGREGEAGETVLRYASAPKVTVLEGGATSTFDATRGDLKLAYAHRGLTRVRISGGGRPDLLLLIGDEAEGARFWHVNDLLVRGPALVRAAKIAKGTLAVSGDTREATPLEIWAPAGVHSATWNGVKVATIRTASGSVAATTELPAPVEFPLPPLTDWRTAAGSPEAEPGYDDRDWQKIDNRAYASITARADGQPNMLMDAYGFHEGDVWYRGRFAGTPDAQRLKLHYGAGGAGLVQVFLDGKLIGQDEIPAGLPRPTTTGAPAFALPDAARAPGEHVLSVMVRNNGHNWDLDADDFHKEARGLVSASIEPVAGPSFSVPIAWRIQGRAGGEDIVDPARGVANNGGLDGERRGWHLPGFDDRGWKAATVPAAQASPGTSWYRTNFSLAVPKGQDATIGVAFGDTSKPRSSNAYRVLVFVNGWNMGQFIAHVGPQRVFPIPEGILNHRGRNTLALAVTSDGAPGNALEDVKLVTLRNVKGGLPVRMVPAPATLAEAK</sequence>
<dbReference type="InterPro" id="IPR036833">
    <property type="entry name" value="BetaGal_dom3_sf"/>
</dbReference>
<dbReference type="EMBL" id="JALMLT010000007">
    <property type="protein sequence ID" value="MDT8761076.1"/>
    <property type="molecule type" value="Genomic_DNA"/>
</dbReference>
<dbReference type="InterPro" id="IPR008979">
    <property type="entry name" value="Galactose-bd-like_sf"/>
</dbReference>
<comment type="catalytic activity">
    <reaction evidence="1">
        <text>Hydrolysis of terminal non-reducing beta-D-galactose residues in beta-D-galactosides.</text>
        <dbReference type="EC" id="3.2.1.23"/>
    </reaction>
</comment>
<evidence type="ECO:0000256" key="1">
    <source>
        <dbReference type="ARBA" id="ARBA00001412"/>
    </source>
</evidence>
<organism evidence="11">
    <name type="scientific">Sphingomonas psychrotolerans</name>
    <dbReference type="NCBI Taxonomy" id="1327635"/>
    <lineage>
        <taxon>Bacteria</taxon>
        <taxon>Pseudomonadati</taxon>
        <taxon>Pseudomonadota</taxon>
        <taxon>Alphaproteobacteria</taxon>
        <taxon>Sphingomonadales</taxon>
        <taxon>Sphingomonadaceae</taxon>
        <taxon>Sphingomonas</taxon>
    </lineage>
</organism>
<dbReference type="SUPFAM" id="SSF49785">
    <property type="entry name" value="Galactose-binding domain-like"/>
    <property type="match status" value="2"/>
</dbReference>
<dbReference type="Gene3D" id="2.60.120.260">
    <property type="entry name" value="Galactose-binding domain-like"/>
    <property type="match status" value="2"/>
</dbReference>
<dbReference type="Pfam" id="PF13363">
    <property type="entry name" value="BetaGal_dom3"/>
    <property type="match status" value="1"/>
</dbReference>
<dbReference type="Pfam" id="PF13364">
    <property type="entry name" value="BetaGal_ABD2"/>
    <property type="match status" value="2"/>
</dbReference>
<protein>
    <recommendedName>
        <fullName evidence="3">beta-galactosidase</fullName>
        <ecNumber evidence="3">3.2.1.23</ecNumber>
    </recommendedName>
</protein>
<dbReference type="Gene3D" id="2.102.20.10">
    <property type="entry name" value="Beta-galactosidase, domain 2"/>
    <property type="match status" value="1"/>
</dbReference>
<evidence type="ECO:0000256" key="8">
    <source>
        <dbReference type="RuleBase" id="RU003679"/>
    </source>
</evidence>
<keyword evidence="7 11" id="KW-0326">Glycosidase</keyword>
<gene>
    <name evidence="11" type="ORF">MZO42_20445</name>
</gene>
<name>A0ABU3N9P1_9SPHN</name>
<dbReference type="InterPro" id="IPR017853">
    <property type="entry name" value="GH"/>
</dbReference>
<dbReference type="PRINTS" id="PR00742">
    <property type="entry name" value="GLHYDRLASE35"/>
</dbReference>
<evidence type="ECO:0000256" key="9">
    <source>
        <dbReference type="SAM" id="SignalP"/>
    </source>
</evidence>
<dbReference type="InterPro" id="IPR025300">
    <property type="entry name" value="BetaGal_jelly_roll_dom"/>
</dbReference>
<dbReference type="Pfam" id="PF10435">
    <property type="entry name" value="BetaGal_dom2"/>
    <property type="match status" value="1"/>
</dbReference>
<evidence type="ECO:0000256" key="4">
    <source>
        <dbReference type="ARBA" id="ARBA00022729"/>
    </source>
</evidence>
<keyword evidence="5 11" id="KW-0378">Hydrolase</keyword>
<evidence type="ECO:0000256" key="6">
    <source>
        <dbReference type="ARBA" id="ARBA00023180"/>
    </source>
</evidence>
<evidence type="ECO:0000256" key="2">
    <source>
        <dbReference type="ARBA" id="ARBA00009809"/>
    </source>
</evidence>
<evidence type="ECO:0000259" key="10">
    <source>
        <dbReference type="SMART" id="SM01029"/>
    </source>
</evidence>
<dbReference type="Pfam" id="PF01301">
    <property type="entry name" value="Glyco_hydro_35"/>
    <property type="match status" value="1"/>
</dbReference>
<feature type="signal peptide" evidence="9">
    <location>
        <begin position="1"/>
        <end position="37"/>
    </location>
</feature>
<dbReference type="InterPro" id="IPR037110">
    <property type="entry name" value="Betagal_dom2_sf"/>
</dbReference>
<dbReference type="SMART" id="SM01029">
    <property type="entry name" value="BetaGal_dom2"/>
    <property type="match status" value="1"/>
</dbReference>
<proteinExistence type="inferred from homology"/>
<dbReference type="GO" id="GO:0004565">
    <property type="term" value="F:beta-galactosidase activity"/>
    <property type="evidence" value="ECO:0007669"/>
    <property type="project" value="UniProtKB-EC"/>
</dbReference>
<evidence type="ECO:0000313" key="11">
    <source>
        <dbReference type="EMBL" id="MDT8761076.1"/>
    </source>
</evidence>
<keyword evidence="6" id="KW-0325">Glycoprotein</keyword>
<dbReference type="SUPFAM" id="SSF117100">
    <property type="entry name" value="Beta-galactosidase LacA, domain 3"/>
    <property type="match status" value="1"/>
</dbReference>
<reference evidence="11" key="1">
    <citation type="submission" date="2022-04" db="EMBL/GenBank/DDBJ databases">
        <title>Tomato heritable bacteria conferring resistance against bacterial wilt.</title>
        <authorList>
            <person name="Yin J."/>
        </authorList>
    </citation>
    <scope>NUCLEOTIDE SEQUENCE</scope>
    <source>
        <strain evidence="11">Cra20</strain>
    </source>
</reference>
<dbReference type="Gene3D" id="2.60.390.10">
    <property type="entry name" value="Beta-galactosidase, domain 3"/>
    <property type="match status" value="1"/>
</dbReference>
<dbReference type="SUPFAM" id="SSF51011">
    <property type="entry name" value="Glycosyl hydrolase domain"/>
    <property type="match status" value="1"/>
</dbReference>
<dbReference type="SUPFAM" id="SSF51445">
    <property type="entry name" value="(Trans)glycosidases"/>
    <property type="match status" value="1"/>
</dbReference>
<evidence type="ECO:0000256" key="7">
    <source>
        <dbReference type="ARBA" id="ARBA00023295"/>
    </source>
</evidence>
<feature type="domain" description="Beta-galactosidase" evidence="10">
    <location>
        <begin position="415"/>
        <end position="594"/>
    </location>
</feature>
<evidence type="ECO:0000256" key="3">
    <source>
        <dbReference type="ARBA" id="ARBA00012756"/>
    </source>
</evidence>
<dbReference type="InterPro" id="IPR018954">
    <property type="entry name" value="Betagal_dom2"/>
</dbReference>
<dbReference type="EC" id="3.2.1.23" evidence="3"/>
<comment type="similarity">
    <text evidence="2 8">Belongs to the glycosyl hydrolase 35 family.</text>
</comment>
<comment type="caution">
    <text evidence="11">The sequence shown here is derived from an EMBL/GenBank/DDBJ whole genome shotgun (WGS) entry which is preliminary data.</text>
</comment>
<dbReference type="InterPro" id="IPR001944">
    <property type="entry name" value="Glycoside_Hdrlase_35"/>
</dbReference>